<proteinExistence type="predicted"/>
<feature type="domain" description="C3H1-type" evidence="3">
    <location>
        <begin position="300"/>
        <end position="330"/>
    </location>
</feature>
<dbReference type="Gene3D" id="4.10.1000.10">
    <property type="entry name" value="Zinc finger, CCCH-type"/>
    <property type="match status" value="1"/>
</dbReference>
<feature type="region of interest" description="Disordered" evidence="2">
    <location>
        <begin position="410"/>
        <end position="487"/>
    </location>
</feature>
<dbReference type="PANTHER" id="PTHR46156:SF1">
    <property type="entry name" value="ZINC FINGER CCCH DOMAIN-CONTAINING PROTEIN 3"/>
    <property type="match status" value="1"/>
</dbReference>
<protein>
    <recommendedName>
        <fullName evidence="3">C3H1-type domain-containing protein</fullName>
    </recommendedName>
</protein>
<evidence type="ECO:0000256" key="1">
    <source>
        <dbReference type="PROSITE-ProRule" id="PRU00723"/>
    </source>
</evidence>
<dbReference type="PROSITE" id="PS50103">
    <property type="entry name" value="ZF_C3H1"/>
    <property type="match status" value="4"/>
</dbReference>
<organism evidence="4 5">
    <name type="scientific">Tigriopus californicus</name>
    <name type="common">Marine copepod</name>
    <dbReference type="NCBI Taxonomy" id="6832"/>
    <lineage>
        <taxon>Eukaryota</taxon>
        <taxon>Metazoa</taxon>
        <taxon>Ecdysozoa</taxon>
        <taxon>Arthropoda</taxon>
        <taxon>Crustacea</taxon>
        <taxon>Multicrustacea</taxon>
        <taxon>Hexanauplia</taxon>
        <taxon>Copepoda</taxon>
        <taxon>Harpacticoida</taxon>
        <taxon>Harpacticidae</taxon>
        <taxon>Tigriopus</taxon>
    </lineage>
</organism>
<evidence type="ECO:0000313" key="4">
    <source>
        <dbReference type="EMBL" id="TRY67086.1"/>
    </source>
</evidence>
<feature type="zinc finger region" description="C3H1-type" evidence="1">
    <location>
        <begin position="334"/>
        <end position="357"/>
    </location>
</feature>
<name>A0A553NNT2_TIGCA</name>
<feature type="compositionally biased region" description="Pro residues" evidence="2">
    <location>
        <begin position="182"/>
        <end position="212"/>
    </location>
</feature>
<dbReference type="EMBL" id="VCGU01000011">
    <property type="protein sequence ID" value="TRY67086.1"/>
    <property type="molecule type" value="Genomic_DNA"/>
</dbReference>
<feature type="non-terminal residue" evidence="4">
    <location>
        <position position="1"/>
    </location>
</feature>
<feature type="zinc finger region" description="C3H1-type" evidence="1">
    <location>
        <begin position="358"/>
        <end position="384"/>
    </location>
</feature>
<dbReference type="GO" id="GO:0008270">
    <property type="term" value="F:zinc ion binding"/>
    <property type="evidence" value="ECO:0007669"/>
    <property type="project" value="UniProtKB-KW"/>
</dbReference>
<dbReference type="STRING" id="6832.A0A553NNT2"/>
<feature type="zinc finger region" description="C3H1-type" evidence="1">
    <location>
        <begin position="300"/>
        <end position="330"/>
    </location>
</feature>
<keyword evidence="1" id="KW-0862">Zinc</keyword>
<feature type="domain" description="C3H1-type" evidence="3">
    <location>
        <begin position="385"/>
        <end position="412"/>
    </location>
</feature>
<feature type="domain" description="C3H1-type" evidence="3">
    <location>
        <begin position="358"/>
        <end position="384"/>
    </location>
</feature>
<comment type="caution">
    <text evidence="4">The sequence shown here is derived from an EMBL/GenBank/DDBJ whole genome shotgun (WGS) entry which is preliminary data.</text>
</comment>
<accession>A0A553NNT2</accession>
<dbReference type="AlphaFoldDB" id="A0A553NNT2"/>
<reference evidence="4 5" key="1">
    <citation type="journal article" date="2018" name="Nat. Ecol. Evol.">
        <title>Genomic signatures of mitonuclear coevolution across populations of Tigriopus californicus.</title>
        <authorList>
            <person name="Barreto F.S."/>
            <person name="Watson E.T."/>
            <person name="Lima T.G."/>
            <person name="Willett C.S."/>
            <person name="Edmands S."/>
            <person name="Li W."/>
            <person name="Burton R.S."/>
        </authorList>
    </citation>
    <scope>NUCLEOTIDE SEQUENCE [LARGE SCALE GENOMIC DNA]</scope>
    <source>
        <strain evidence="4 5">San Diego</strain>
    </source>
</reference>
<feature type="region of interest" description="Disordered" evidence="2">
    <location>
        <begin position="161"/>
        <end position="215"/>
    </location>
</feature>
<feature type="region of interest" description="Disordered" evidence="2">
    <location>
        <begin position="498"/>
        <end position="517"/>
    </location>
</feature>
<evidence type="ECO:0000256" key="2">
    <source>
        <dbReference type="SAM" id="MobiDB-lite"/>
    </source>
</evidence>
<sequence length="517" mass="56958">AWVGGPPGPGPNVHINPHKLHARQPVRHALSSTRITPWARPTLTPPTPAVRQILVNPHFARVPAQPVRPARPTRALAGTTPPRLESVTTPLRAWGVSGRSLAKFKKIGRHKLIKLKSPAPFWAALTGSAHRHRTLPAVGGTPTPPHRLRPRQTLAHLRQMLTPQAKSRRSVHRQIDRRPQTRPAPRPRPASPPLHPTGDPPPPLKPVPPPKPARTIQINGSAYRVSRNGRQLQRVHPGPVPLQPPVAPASVGPQRVYLAQGGEFVEAAPGILRLSRESMTRQSITHARKKSIQTLLRSQTKSKQFCMFFNKFGRCQKRAQGLCPYLHDPAKVAVCRRFLQGSCPKAADECLLTHKVSPDKMPACKFFQLGQCGRDHCPYNHVKVSADAALCPAFRQGYCPQGQACTLRHAMSDQTKAKVNPAPPKPRRKGVKEPKPVLPQSADPQPTLEPADSIMPSQRYFECAKDSPQADSPSTCPDPPVEVETKSQMAFWPEFIALEPDDEGASDPDQSFEERLV</sequence>
<dbReference type="Proteomes" id="UP000318571">
    <property type="component" value="Chromosome 4"/>
</dbReference>
<gene>
    <name evidence="4" type="ORF">TCAL_05151</name>
</gene>
<dbReference type="SMART" id="SM00356">
    <property type="entry name" value="ZnF_C3H1"/>
    <property type="match status" value="4"/>
</dbReference>
<evidence type="ECO:0000259" key="3">
    <source>
        <dbReference type="PROSITE" id="PS50103"/>
    </source>
</evidence>
<feature type="zinc finger region" description="C3H1-type" evidence="1">
    <location>
        <begin position="385"/>
        <end position="412"/>
    </location>
</feature>
<keyword evidence="1" id="KW-0479">Metal-binding</keyword>
<keyword evidence="1" id="KW-0863">Zinc-finger</keyword>
<feature type="domain" description="C3H1-type" evidence="3">
    <location>
        <begin position="334"/>
        <end position="357"/>
    </location>
</feature>
<dbReference type="PANTHER" id="PTHR46156">
    <property type="entry name" value="CCCH ZINGC FINGER"/>
    <property type="match status" value="1"/>
</dbReference>
<evidence type="ECO:0000313" key="5">
    <source>
        <dbReference type="Proteomes" id="UP000318571"/>
    </source>
</evidence>
<dbReference type="GO" id="GO:0005634">
    <property type="term" value="C:nucleus"/>
    <property type="evidence" value="ECO:0007669"/>
    <property type="project" value="TreeGrafter"/>
</dbReference>
<dbReference type="InterPro" id="IPR000571">
    <property type="entry name" value="Znf_CCCH"/>
</dbReference>
<keyword evidence="5" id="KW-1185">Reference proteome</keyword>